<protein>
    <recommendedName>
        <fullName evidence="1">YprB ribonuclease H-like domain-containing protein</fullName>
    </recommendedName>
</protein>
<sequence>MADKIVFDIETKNSFADVGGEKNVKKLEVSVVGAYSYEQNQYFIFDENEFSQINDLFKKARLLIGFSSKHFDVPVLEKYLPFNLSAIPHFDILEEIEKKLGRRVGLNILAQANVGSGKNGSGLEAIDLYRKGEMEKLKNYCLQDVKLTKEIFDLIKVQKYLWIPQKNVPQMIKLEIIFDEGAFAQNRLI</sequence>
<feature type="domain" description="YprB ribonuclease H-like" evidence="1">
    <location>
        <begin position="7"/>
        <end position="154"/>
    </location>
</feature>
<dbReference type="GO" id="GO:0003676">
    <property type="term" value="F:nucleic acid binding"/>
    <property type="evidence" value="ECO:0007669"/>
    <property type="project" value="InterPro"/>
</dbReference>
<name>A0A2H0NCX4_9BACT</name>
<dbReference type="EMBL" id="PCWR01000049">
    <property type="protein sequence ID" value="PIR06740.1"/>
    <property type="molecule type" value="Genomic_DNA"/>
</dbReference>
<dbReference type="Gene3D" id="3.30.420.10">
    <property type="entry name" value="Ribonuclease H-like superfamily/Ribonuclease H"/>
    <property type="match status" value="1"/>
</dbReference>
<dbReference type="InterPro" id="IPR038720">
    <property type="entry name" value="YprB_RNase_H-like_dom"/>
</dbReference>
<dbReference type="InterPro" id="IPR012337">
    <property type="entry name" value="RNaseH-like_sf"/>
</dbReference>
<dbReference type="SUPFAM" id="SSF53098">
    <property type="entry name" value="Ribonuclease H-like"/>
    <property type="match status" value="1"/>
</dbReference>
<dbReference type="InterPro" id="IPR036397">
    <property type="entry name" value="RNaseH_sf"/>
</dbReference>
<gene>
    <name evidence="2" type="ORF">COV54_02210</name>
</gene>
<comment type="caution">
    <text evidence="2">The sequence shown here is derived from an EMBL/GenBank/DDBJ whole genome shotgun (WGS) entry which is preliminary data.</text>
</comment>
<dbReference type="Proteomes" id="UP000228867">
    <property type="component" value="Unassembled WGS sequence"/>
</dbReference>
<proteinExistence type="predicted"/>
<reference evidence="2 3" key="1">
    <citation type="submission" date="2017-09" db="EMBL/GenBank/DDBJ databases">
        <title>Depth-based differentiation of microbial function through sediment-hosted aquifers and enrichment of novel symbionts in the deep terrestrial subsurface.</title>
        <authorList>
            <person name="Probst A.J."/>
            <person name="Ladd B."/>
            <person name="Jarett J.K."/>
            <person name="Geller-Mcgrath D.E."/>
            <person name="Sieber C.M."/>
            <person name="Emerson J.B."/>
            <person name="Anantharaman K."/>
            <person name="Thomas B.C."/>
            <person name="Malmstrom R."/>
            <person name="Stieglmeier M."/>
            <person name="Klingl A."/>
            <person name="Woyke T."/>
            <person name="Ryan C.M."/>
            <person name="Banfield J.F."/>
        </authorList>
    </citation>
    <scope>NUCLEOTIDE SEQUENCE [LARGE SCALE GENOMIC DNA]</scope>
    <source>
        <strain evidence="2">CG11_big_fil_rev_8_21_14_0_20_38_23</strain>
    </source>
</reference>
<accession>A0A2H0NCX4</accession>
<dbReference type="Pfam" id="PF13482">
    <property type="entry name" value="RNase_H_2"/>
    <property type="match status" value="1"/>
</dbReference>
<evidence type="ECO:0000313" key="3">
    <source>
        <dbReference type="Proteomes" id="UP000228867"/>
    </source>
</evidence>
<organism evidence="2 3">
    <name type="scientific">Candidatus Jorgensenbacteria bacterium CG11_big_fil_rev_8_21_14_0_20_38_23</name>
    <dbReference type="NCBI Taxonomy" id="1974594"/>
    <lineage>
        <taxon>Bacteria</taxon>
        <taxon>Candidatus Joergenseniibacteriota</taxon>
    </lineage>
</organism>
<evidence type="ECO:0000259" key="1">
    <source>
        <dbReference type="Pfam" id="PF13482"/>
    </source>
</evidence>
<dbReference type="AlphaFoldDB" id="A0A2H0NCX4"/>
<evidence type="ECO:0000313" key="2">
    <source>
        <dbReference type="EMBL" id="PIR06740.1"/>
    </source>
</evidence>